<sequence length="109" mass="11498">MQSVVTAALTGALVAGTFVIGHLVLKYGLRKPSPSGTASFFAGAITWAAVFTAYVLVISPAWNVFSEWFNADARAAALEAKKAEFSSICQDMISKGLTPGRVCKEIGIE</sequence>
<evidence type="ECO:0000313" key="2">
    <source>
        <dbReference type="EMBL" id="UVF22881.1"/>
    </source>
</evidence>
<keyword evidence="1" id="KW-1133">Transmembrane helix</keyword>
<gene>
    <name evidence="2" type="ORF">HPT29_028430</name>
</gene>
<accession>A0ABY5S320</accession>
<keyword evidence="1" id="KW-0812">Transmembrane</keyword>
<evidence type="ECO:0008006" key="4">
    <source>
        <dbReference type="Google" id="ProtNLM"/>
    </source>
</evidence>
<dbReference type="Proteomes" id="UP001017257">
    <property type="component" value="Plasmid pR24_3"/>
</dbReference>
<name>A0ABY5S320_9HYPH</name>
<geneLocation type="plasmid" evidence="2 3">
    <name>pR24_3</name>
</geneLocation>
<evidence type="ECO:0000313" key="3">
    <source>
        <dbReference type="Proteomes" id="UP001017257"/>
    </source>
</evidence>
<organism evidence="2 3">
    <name type="scientific">Microvirga terrae</name>
    <dbReference type="NCBI Taxonomy" id="2740529"/>
    <lineage>
        <taxon>Bacteria</taxon>
        <taxon>Pseudomonadati</taxon>
        <taxon>Pseudomonadota</taxon>
        <taxon>Alphaproteobacteria</taxon>
        <taxon>Hyphomicrobiales</taxon>
        <taxon>Methylobacteriaceae</taxon>
        <taxon>Microvirga</taxon>
    </lineage>
</organism>
<keyword evidence="1" id="KW-0472">Membrane</keyword>
<dbReference type="RefSeq" id="WP_173946262.1">
    <property type="nucleotide sequence ID" value="NZ_CP102848.1"/>
</dbReference>
<feature type="transmembrane region" description="Helical" evidence="1">
    <location>
        <begin position="6"/>
        <end position="25"/>
    </location>
</feature>
<keyword evidence="3" id="KW-1185">Reference proteome</keyword>
<reference evidence="2" key="1">
    <citation type="submission" date="2022-08" db="EMBL/GenBank/DDBJ databases">
        <title>Microvirga terrae sp. nov., isolated from soil.</title>
        <authorList>
            <person name="Kim K.H."/>
            <person name="Seo Y.L."/>
            <person name="Kim J.M."/>
            <person name="Lee J.K."/>
            <person name="Han D.M."/>
            <person name="Jeon C.O."/>
        </authorList>
    </citation>
    <scope>NUCLEOTIDE SEQUENCE</scope>
    <source>
        <strain evidence="2">R24</strain>
        <plasmid evidence="2">pR24_3</plasmid>
    </source>
</reference>
<evidence type="ECO:0000256" key="1">
    <source>
        <dbReference type="SAM" id="Phobius"/>
    </source>
</evidence>
<feature type="transmembrane region" description="Helical" evidence="1">
    <location>
        <begin position="37"/>
        <end position="62"/>
    </location>
</feature>
<protein>
    <recommendedName>
        <fullName evidence="4">DUF4190 domain-containing protein</fullName>
    </recommendedName>
</protein>
<proteinExistence type="predicted"/>
<keyword evidence="2" id="KW-0614">Plasmid</keyword>
<dbReference type="EMBL" id="CP102848">
    <property type="protein sequence ID" value="UVF22881.1"/>
    <property type="molecule type" value="Genomic_DNA"/>
</dbReference>